<name>A0ABQ9TUF5_SAGOE</name>
<dbReference type="Proteomes" id="UP001266305">
    <property type="component" value="Unassembled WGS sequence"/>
</dbReference>
<feature type="non-terminal residue" evidence="2">
    <location>
        <position position="1"/>
    </location>
</feature>
<accession>A0ABQ9TUF5</accession>
<sequence>WDPLSPAAAVALVPECPRGSRSQRPAVEKGEVSQERRADRSSIPVQESSSGAKRQTPTEPCMSVSLEGQSGSGATQRVKTRLSSARMPRVLRADRPGAQDPEDNTTRESGAQKSRSGRIRDGKA</sequence>
<feature type="compositionally biased region" description="Polar residues" evidence="1">
    <location>
        <begin position="43"/>
        <end position="58"/>
    </location>
</feature>
<organism evidence="2 3">
    <name type="scientific">Saguinus oedipus</name>
    <name type="common">Cotton-top tamarin</name>
    <name type="synonym">Oedipomidas oedipus</name>
    <dbReference type="NCBI Taxonomy" id="9490"/>
    <lineage>
        <taxon>Eukaryota</taxon>
        <taxon>Metazoa</taxon>
        <taxon>Chordata</taxon>
        <taxon>Craniata</taxon>
        <taxon>Vertebrata</taxon>
        <taxon>Euteleostomi</taxon>
        <taxon>Mammalia</taxon>
        <taxon>Eutheria</taxon>
        <taxon>Euarchontoglires</taxon>
        <taxon>Primates</taxon>
        <taxon>Haplorrhini</taxon>
        <taxon>Platyrrhini</taxon>
        <taxon>Cebidae</taxon>
        <taxon>Callitrichinae</taxon>
        <taxon>Saguinus</taxon>
    </lineage>
</organism>
<protein>
    <submittedName>
        <fullName evidence="2">Uncharacterized protein</fullName>
    </submittedName>
</protein>
<evidence type="ECO:0000313" key="3">
    <source>
        <dbReference type="Proteomes" id="UP001266305"/>
    </source>
</evidence>
<evidence type="ECO:0000313" key="2">
    <source>
        <dbReference type="EMBL" id="KAK2088426.1"/>
    </source>
</evidence>
<proteinExistence type="predicted"/>
<evidence type="ECO:0000256" key="1">
    <source>
        <dbReference type="SAM" id="MobiDB-lite"/>
    </source>
</evidence>
<gene>
    <name evidence="2" type="ORF">P7K49_034333</name>
</gene>
<feature type="compositionally biased region" description="Basic and acidic residues" evidence="1">
    <location>
        <begin position="26"/>
        <end position="40"/>
    </location>
</feature>
<feature type="region of interest" description="Disordered" evidence="1">
    <location>
        <begin position="15"/>
        <end position="124"/>
    </location>
</feature>
<keyword evidence="3" id="KW-1185">Reference proteome</keyword>
<comment type="caution">
    <text evidence="2">The sequence shown here is derived from an EMBL/GenBank/DDBJ whole genome shotgun (WGS) entry which is preliminary data.</text>
</comment>
<dbReference type="EMBL" id="JASSZA010000019">
    <property type="protein sequence ID" value="KAK2088426.1"/>
    <property type="molecule type" value="Genomic_DNA"/>
</dbReference>
<reference evidence="2 3" key="1">
    <citation type="submission" date="2023-05" db="EMBL/GenBank/DDBJ databases">
        <title>B98-5 Cell Line De Novo Hybrid Assembly: An Optical Mapping Approach.</title>
        <authorList>
            <person name="Kananen K."/>
            <person name="Auerbach J.A."/>
            <person name="Kautto E."/>
            <person name="Blachly J.S."/>
        </authorList>
    </citation>
    <scope>NUCLEOTIDE SEQUENCE [LARGE SCALE GENOMIC DNA]</scope>
    <source>
        <strain evidence="2">B95-8</strain>
        <tissue evidence="2">Cell line</tissue>
    </source>
</reference>
<feature type="compositionally biased region" description="Polar residues" evidence="1">
    <location>
        <begin position="66"/>
        <end position="83"/>
    </location>
</feature>